<keyword evidence="1" id="KW-0175">Coiled coil</keyword>
<keyword evidence="2" id="KW-1133">Transmembrane helix</keyword>
<organism evidence="4 5">
    <name type="scientific">Synechocystis salina LEGE 00031</name>
    <dbReference type="NCBI Taxonomy" id="1828736"/>
    <lineage>
        <taxon>Bacteria</taxon>
        <taxon>Bacillati</taxon>
        <taxon>Cyanobacteriota</taxon>
        <taxon>Cyanophyceae</taxon>
        <taxon>Synechococcales</taxon>
        <taxon>Merismopediaceae</taxon>
        <taxon>Synechocystis</taxon>
    </lineage>
</organism>
<dbReference type="Proteomes" id="UP000658720">
    <property type="component" value="Unassembled WGS sequence"/>
</dbReference>
<name>A0ABR9VTX7_9SYNC</name>
<comment type="caution">
    <text evidence="4">The sequence shown here is derived from an EMBL/GenBank/DDBJ whole genome shotgun (WGS) entry which is preliminary data.</text>
</comment>
<evidence type="ECO:0000313" key="4">
    <source>
        <dbReference type="EMBL" id="MBE9254804.1"/>
    </source>
</evidence>
<keyword evidence="3" id="KW-0732">Signal</keyword>
<evidence type="ECO:0000256" key="2">
    <source>
        <dbReference type="SAM" id="Phobius"/>
    </source>
</evidence>
<dbReference type="RefSeq" id="WP_194020313.1">
    <property type="nucleotide sequence ID" value="NZ_JADEVV010000040.1"/>
</dbReference>
<sequence length="357" mass="41089">MKIINKFIHTFVLCNLAVFNYCSLAQALIDQPEPNQRVNPYFIGTDDQTNRTEFAIDQSETILRITRNNSLLITAYLGVSSDSQPKENRAISTIAGIWKGLMEVKAPYLVSLLLLFILLSLYVWWLDKKLQELKEKIKKNYALTKSYQDKIASDLSVVKNYSDNLSRQLEKIIREMNKIEKRIIQLRSNRSTSQPSRQYGQEWDSASDYNDYNYDPARGSAFLGKVEISPSDTLSIIVENFNKGHESHFNNDLFFFLKPTSATNLGSQGVDINASAKVEFERASDNTAQASYIGFKLDDQNTYIVPNLFNKRWKQVITNDDNKIFEWYDSSYVLVEPAMIENTGNDIWRLIKSGRFD</sequence>
<accession>A0ABR9VTX7</accession>
<proteinExistence type="predicted"/>
<protein>
    <submittedName>
        <fullName evidence="4">Uncharacterized protein</fullName>
    </submittedName>
</protein>
<evidence type="ECO:0000256" key="3">
    <source>
        <dbReference type="SAM" id="SignalP"/>
    </source>
</evidence>
<keyword evidence="5" id="KW-1185">Reference proteome</keyword>
<gene>
    <name evidence="4" type="ORF">IQ217_13345</name>
</gene>
<feature type="signal peptide" evidence="3">
    <location>
        <begin position="1"/>
        <end position="27"/>
    </location>
</feature>
<feature type="transmembrane region" description="Helical" evidence="2">
    <location>
        <begin position="108"/>
        <end position="126"/>
    </location>
</feature>
<evidence type="ECO:0000256" key="1">
    <source>
        <dbReference type="SAM" id="Coils"/>
    </source>
</evidence>
<feature type="chain" id="PRO_5046816622" evidence="3">
    <location>
        <begin position="28"/>
        <end position="357"/>
    </location>
</feature>
<keyword evidence="2" id="KW-0472">Membrane</keyword>
<reference evidence="4 5" key="1">
    <citation type="submission" date="2020-10" db="EMBL/GenBank/DDBJ databases">
        <authorList>
            <person name="Castelo-Branco R."/>
            <person name="Eusebio N."/>
            <person name="Adriana R."/>
            <person name="Vieira A."/>
            <person name="Brugerolle De Fraissinette N."/>
            <person name="Rezende De Castro R."/>
            <person name="Schneider M.P."/>
            <person name="Vasconcelos V."/>
            <person name="Leao P.N."/>
        </authorList>
    </citation>
    <scope>NUCLEOTIDE SEQUENCE [LARGE SCALE GENOMIC DNA]</scope>
    <source>
        <strain evidence="4 5">LEGE 00031</strain>
    </source>
</reference>
<keyword evidence="2" id="KW-0812">Transmembrane</keyword>
<dbReference type="EMBL" id="JADEVV010000040">
    <property type="protein sequence ID" value="MBE9254804.1"/>
    <property type="molecule type" value="Genomic_DNA"/>
</dbReference>
<feature type="coiled-coil region" evidence="1">
    <location>
        <begin position="162"/>
        <end position="189"/>
    </location>
</feature>
<evidence type="ECO:0000313" key="5">
    <source>
        <dbReference type="Proteomes" id="UP000658720"/>
    </source>
</evidence>